<proteinExistence type="inferred from homology"/>
<comment type="similarity">
    <text evidence="4">Belongs to the NusG family.</text>
</comment>
<dbReference type="PANTHER" id="PTHR30265">
    <property type="entry name" value="RHO-INTERACTING TRANSCRIPTION TERMINATION FACTOR NUSG"/>
    <property type="match status" value="1"/>
</dbReference>
<evidence type="ECO:0000313" key="6">
    <source>
        <dbReference type="EMBL" id="SYX85258.1"/>
    </source>
</evidence>
<accession>A0A383RE05</accession>
<dbReference type="InterPro" id="IPR001062">
    <property type="entry name" value="Transcrpt_antiterm_NusG"/>
</dbReference>
<dbReference type="Proteomes" id="UP000304148">
    <property type="component" value="Chromosome"/>
</dbReference>
<feature type="domain" description="NusG-like N-terminal" evidence="5">
    <location>
        <begin position="1"/>
        <end position="115"/>
    </location>
</feature>
<dbReference type="EMBL" id="LS992241">
    <property type="protein sequence ID" value="SYX85258.1"/>
    <property type="molecule type" value="Genomic_DNA"/>
</dbReference>
<dbReference type="InterPro" id="IPR043425">
    <property type="entry name" value="NusG-like"/>
</dbReference>
<reference evidence="7" key="1">
    <citation type="submission" date="2018-08" db="EMBL/GenBank/DDBJ databases">
        <authorList>
            <person name="Chevrot R."/>
        </authorList>
    </citation>
    <scope>NUCLEOTIDE SEQUENCE [LARGE SCALE GENOMIC DNA]</scope>
</reference>
<evidence type="ECO:0000256" key="4">
    <source>
        <dbReference type="RuleBase" id="RU000538"/>
    </source>
</evidence>
<dbReference type="SUPFAM" id="SSF82679">
    <property type="entry name" value="N-utilization substance G protein NusG, N-terminal domain"/>
    <property type="match status" value="1"/>
</dbReference>
<dbReference type="InterPro" id="IPR047663">
    <property type="entry name" value="Transcription_antiterm_LoaP"/>
</dbReference>
<evidence type="ECO:0000259" key="5">
    <source>
        <dbReference type="SMART" id="SM00738"/>
    </source>
</evidence>
<dbReference type="Gene3D" id="2.30.30.30">
    <property type="match status" value="1"/>
</dbReference>
<organism evidence="6 7">
    <name type="scientific">Paenibacillus alvei</name>
    <name type="common">Bacillus alvei</name>
    <dbReference type="NCBI Taxonomy" id="44250"/>
    <lineage>
        <taxon>Bacteria</taxon>
        <taxon>Bacillati</taxon>
        <taxon>Bacillota</taxon>
        <taxon>Bacilli</taxon>
        <taxon>Bacillales</taxon>
        <taxon>Paenibacillaceae</taxon>
        <taxon>Paenibacillus</taxon>
    </lineage>
</organism>
<keyword evidence="1 4" id="KW-0889">Transcription antitermination</keyword>
<dbReference type="AlphaFoldDB" id="A0A383RE05"/>
<keyword evidence="4" id="KW-0806">Transcription termination</keyword>
<dbReference type="GO" id="GO:0006353">
    <property type="term" value="P:DNA-templated transcription termination"/>
    <property type="evidence" value="ECO:0007669"/>
    <property type="project" value="UniProtKB-KW"/>
</dbReference>
<dbReference type="RefSeq" id="WP_172619547.1">
    <property type="nucleotide sequence ID" value="NZ_LS992241.1"/>
</dbReference>
<dbReference type="InterPro" id="IPR036735">
    <property type="entry name" value="NGN_dom_sf"/>
</dbReference>
<dbReference type="SUPFAM" id="SSF50104">
    <property type="entry name" value="Translation proteins SH3-like domain"/>
    <property type="match status" value="1"/>
</dbReference>
<dbReference type="Pfam" id="PF02357">
    <property type="entry name" value="NusG"/>
    <property type="match status" value="1"/>
</dbReference>
<dbReference type="PANTHER" id="PTHR30265:SF4">
    <property type="entry name" value="KOW MOTIF FAMILY PROTEIN, EXPRESSED"/>
    <property type="match status" value="1"/>
</dbReference>
<dbReference type="GO" id="GO:0006354">
    <property type="term" value="P:DNA-templated transcription elongation"/>
    <property type="evidence" value="ECO:0007669"/>
    <property type="project" value="InterPro"/>
</dbReference>
<keyword evidence="2 4" id="KW-0805">Transcription regulation</keyword>
<evidence type="ECO:0000256" key="2">
    <source>
        <dbReference type="ARBA" id="ARBA00023015"/>
    </source>
</evidence>
<dbReference type="PRINTS" id="PR00338">
    <property type="entry name" value="NUSGTNSCPFCT"/>
</dbReference>
<dbReference type="CDD" id="cd06091">
    <property type="entry name" value="KOW_NusG"/>
    <property type="match status" value="1"/>
</dbReference>
<dbReference type="GO" id="GO:0032784">
    <property type="term" value="P:regulation of DNA-templated transcription elongation"/>
    <property type="evidence" value="ECO:0007669"/>
    <property type="project" value="InterPro"/>
</dbReference>
<keyword evidence="3 4" id="KW-0804">Transcription</keyword>
<comment type="function">
    <text evidence="4">Participates in transcription elongation, termination and antitermination.</text>
</comment>
<protein>
    <recommendedName>
        <fullName evidence="4">Transcription termination/antitermination protein NusG</fullName>
    </recommendedName>
</protein>
<gene>
    <name evidence="6" type="ORF">PBLR_13680</name>
</gene>
<dbReference type="InterPro" id="IPR006645">
    <property type="entry name" value="NGN-like_dom"/>
</dbReference>
<name>A0A383RE05_PAEAL</name>
<dbReference type="Gene3D" id="3.30.70.940">
    <property type="entry name" value="NusG, N-terminal domain"/>
    <property type="match status" value="1"/>
</dbReference>
<dbReference type="InterPro" id="IPR014722">
    <property type="entry name" value="Rib_uL2_dom2"/>
</dbReference>
<evidence type="ECO:0000313" key="7">
    <source>
        <dbReference type="Proteomes" id="UP000304148"/>
    </source>
</evidence>
<dbReference type="NCBIfam" id="NF033641">
    <property type="entry name" value="antiterm_LoaP"/>
    <property type="match status" value="1"/>
</dbReference>
<evidence type="ECO:0000256" key="1">
    <source>
        <dbReference type="ARBA" id="ARBA00022814"/>
    </source>
</evidence>
<sequence>MKWYALSVETGCEEIVRAIIRRDFAPSILHAIVPKRRLCEKKQGHIHYVVKTMFPGYLLIRTAMNTKTYYKLREVPKVYSILNNSQIQRKIYNSDDIVSISNIPEEEVSILFQLLDRNHIINLSGAIVINSRVQVKCGPLKGMEGIIQKVDKRKNRAKISLSFLGSERLIDVGLEILQQ</sequence>
<dbReference type="SMART" id="SM00738">
    <property type="entry name" value="NGN"/>
    <property type="match status" value="1"/>
</dbReference>
<evidence type="ECO:0000256" key="3">
    <source>
        <dbReference type="ARBA" id="ARBA00023163"/>
    </source>
</evidence>
<dbReference type="GO" id="GO:0031564">
    <property type="term" value="P:transcription antitermination"/>
    <property type="evidence" value="ECO:0007669"/>
    <property type="project" value="UniProtKB-KW"/>
</dbReference>
<dbReference type="InterPro" id="IPR008991">
    <property type="entry name" value="Translation_prot_SH3-like_sf"/>
</dbReference>
<dbReference type="CDD" id="cd08000">
    <property type="entry name" value="NGN"/>
    <property type="match status" value="1"/>
</dbReference>